<evidence type="ECO:0000259" key="3">
    <source>
        <dbReference type="PROSITE" id="PS50043"/>
    </source>
</evidence>
<feature type="region of interest" description="Disordered" evidence="2">
    <location>
        <begin position="500"/>
        <end position="558"/>
    </location>
</feature>
<dbReference type="SMART" id="SM00421">
    <property type="entry name" value="HTH_LUXR"/>
    <property type="match status" value="1"/>
</dbReference>
<name>A0ABW2E599_9ACTN</name>
<dbReference type="CDD" id="cd06170">
    <property type="entry name" value="LuxR_C_like"/>
    <property type="match status" value="1"/>
</dbReference>
<dbReference type="Gene3D" id="1.10.10.10">
    <property type="entry name" value="Winged helix-like DNA-binding domain superfamily/Winged helix DNA-binding domain"/>
    <property type="match status" value="1"/>
</dbReference>
<evidence type="ECO:0000256" key="2">
    <source>
        <dbReference type="SAM" id="MobiDB-lite"/>
    </source>
</evidence>
<dbReference type="SUPFAM" id="SSF46894">
    <property type="entry name" value="C-terminal effector domain of the bipartite response regulators"/>
    <property type="match status" value="1"/>
</dbReference>
<accession>A0ABW2E599</accession>
<dbReference type="InterPro" id="IPR039420">
    <property type="entry name" value="WalR-like"/>
</dbReference>
<dbReference type="EMBL" id="JBHSYM010000060">
    <property type="protein sequence ID" value="MFC7015336.1"/>
    <property type="molecule type" value="Genomic_DNA"/>
</dbReference>
<dbReference type="SUPFAM" id="SSF52540">
    <property type="entry name" value="P-loop containing nucleoside triphosphate hydrolases"/>
    <property type="match status" value="1"/>
</dbReference>
<keyword evidence="5" id="KW-1185">Reference proteome</keyword>
<gene>
    <name evidence="4" type="ORF">ACFQMH_27220</name>
</gene>
<reference evidence="5" key="1">
    <citation type="journal article" date="2019" name="Int. J. Syst. Evol. Microbiol.">
        <title>The Global Catalogue of Microorganisms (GCM) 10K type strain sequencing project: providing services to taxonomists for standard genome sequencing and annotation.</title>
        <authorList>
            <consortium name="The Broad Institute Genomics Platform"/>
            <consortium name="The Broad Institute Genome Sequencing Center for Infectious Disease"/>
            <person name="Wu L."/>
            <person name="Ma J."/>
        </authorList>
    </citation>
    <scope>NUCLEOTIDE SEQUENCE [LARGE SCALE GENOMIC DNA]</scope>
    <source>
        <strain evidence="5">JCM 4855</strain>
    </source>
</reference>
<feature type="domain" description="HTH luxR-type" evidence="3">
    <location>
        <begin position="884"/>
        <end position="949"/>
    </location>
</feature>
<dbReference type="PRINTS" id="PR00038">
    <property type="entry name" value="HTHLUXR"/>
</dbReference>
<dbReference type="RefSeq" id="WP_385869894.1">
    <property type="nucleotide sequence ID" value="NZ_JBHSYM010000060.1"/>
</dbReference>
<dbReference type="PROSITE" id="PS50043">
    <property type="entry name" value="HTH_LUXR_2"/>
    <property type="match status" value="1"/>
</dbReference>
<comment type="caution">
    <text evidence="4">The sequence shown here is derived from an EMBL/GenBank/DDBJ whole genome shotgun (WGS) entry which is preliminary data.</text>
</comment>
<organism evidence="4 5">
    <name type="scientific">Streptomyces viridiviolaceus</name>
    <dbReference type="NCBI Taxonomy" id="68282"/>
    <lineage>
        <taxon>Bacteria</taxon>
        <taxon>Bacillati</taxon>
        <taxon>Actinomycetota</taxon>
        <taxon>Actinomycetes</taxon>
        <taxon>Kitasatosporales</taxon>
        <taxon>Streptomycetaceae</taxon>
        <taxon>Streptomyces</taxon>
    </lineage>
</organism>
<dbReference type="InterPro" id="IPR027417">
    <property type="entry name" value="P-loop_NTPase"/>
</dbReference>
<sequence length="955" mass="99987">MTGETTVREAVRIHGRDAGRRAVGALLERLRGHSGRLVVTGEPGLGRTTLLHWAARSFDAGPVVGLENGPDGLTAVGHDGRRTTVPGAAVAPERLLATLRAAAGAVDAPLLVWVDDAHQWDAPARALLGRAAQDPHTGGRVGLLLSVAGHRAVDPELAHLPVVRLDPLTPQQADALLDDVTDGAADPAVRERLLAEAEGNPALLLALTRRLSPAELRGHRPLPRPLADAGTLADVVGRAVLCAPSPEERDLLLTVAAAVRASDTPDVDAGLVLAAVRHPRTAAPPPCPAPPPEYLALAEGRLRFLSPLLGRAVHATAAPDRRRAAHRALAHVLEAGGHRLPGLLHRSWSLPAGASAPTLADRLAAHAADSTATVSYRQRALAYTRAAELTAHGPARAERYTAAAEQALLAGRPDRARPLLAAARDCGGPAAVRGRAELVRGLTELRDGPVGDAHHSLLLAATLLAADAADQAASAALAAADAAWSAGDLTACLTALGTEQCRPDGTEPPGAGDPDRADQPGTAEPPDEPATPCPADGPAAVRDPGPASRPLGPDPVRDHRLGMRALLEGRLDRAAVPLGQVVDRAGSDDRPEGLLRSAAAALLLGDVDAARRAGARALAAARHVGSHALVPQALEYLAYAELRAGRHAQARAHAEEGLRTALRAGQRNTAAHHHAVLALAGSIEEQPAAVARHVTAALSIARRHGLAQAATLAEWAVARADLGRGRPFDAADRLGLLVLPGPRRGHFAVWRLAVPCFVEAAVLAGRHDEARALMTDFAGWAAFGADPHAAAQLARCHALLAPPDRADDLYRRALDRHDEADGDFERARTALLYGKWLRRRRRPREARDRLGTALAGFERCGAGVWAEQTRGELRALGAASPGAGAGALTRLTPQQLRIARHVAEGATNREVALALAVSTRTVDYHLRKVFATLGVRSRVELARMVEQVEKTGARV</sequence>
<dbReference type="Gene3D" id="1.25.40.10">
    <property type="entry name" value="Tetratricopeptide repeat domain"/>
    <property type="match status" value="1"/>
</dbReference>
<dbReference type="InterPro" id="IPR000792">
    <property type="entry name" value="Tscrpt_reg_LuxR_C"/>
</dbReference>
<dbReference type="InterPro" id="IPR011990">
    <property type="entry name" value="TPR-like_helical_dom_sf"/>
</dbReference>
<evidence type="ECO:0000313" key="4">
    <source>
        <dbReference type="EMBL" id="MFC7015336.1"/>
    </source>
</evidence>
<dbReference type="SUPFAM" id="SSF48452">
    <property type="entry name" value="TPR-like"/>
    <property type="match status" value="1"/>
</dbReference>
<dbReference type="PANTHER" id="PTHR43214:SF42">
    <property type="entry name" value="TRANSCRIPTIONAL REGULATORY PROTEIN DESR"/>
    <property type="match status" value="1"/>
</dbReference>
<dbReference type="InterPro" id="IPR036388">
    <property type="entry name" value="WH-like_DNA-bd_sf"/>
</dbReference>
<dbReference type="PANTHER" id="PTHR43214">
    <property type="entry name" value="TWO-COMPONENT RESPONSE REGULATOR"/>
    <property type="match status" value="1"/>
</dbReference>
<dbReference type="InterPro" id="IPR016032">
    <property type="entry name" value="Sig_transdc_resp-reg_C-effctor"/>
</dbReference>
<protein>
    <submittedName>
        <fullName evidence="4">LuxR C-terminal-related transcriptional regulator</fullName>
    </submittedName>
</protein>
<proteinExistence type="predicted"/>
<evidence type="ECO:0000313" key="5">
    <source>
        <dbReference type="Proteomes" id="UP001596409"/>
    </source>
</evidence>
<dbReference type="Proteomes" id="UP001596409">
    <property type="component" value="Unassembled WGS sequence"/>
</dbReference>
<evidence type="ECO:0000256" key="1">
    <source>
        <dbReference type="ARBA" id="ARBA00023125"/>
    </source>
</evidence>
<dbReference type="Pfam" id="PF00196">
    <property type="entry name" value="GerE"/>
    <property type="match status" value="1"/>
</dbReference>
<keyword evidence="1" id="KW-0238">DNA-binding</keyword>